<dbReference type="Gene3D" id="1.10.10.10">
    <property type="entry name" value="Winged helix-like DNA-binding domain superfamily/Winged helix DNA-binding domain"/>
    <property type="match status" value="1"/>
</dbReference>
<dbReference type="SUPFAM" id="SSF46785">
    <property type="entry name" value="Winged helix' DNA-binding domain"/>
    <property type="match status" value="1"/>
</dbReference>
<evidence type="ECO:0000313" key="4">
    <source>
        <dbReference type="EMBL" id="TKR88597.1"/>
    </source>
</evidence>
<dbReference type="AlphaFoldDB" id="A0A4U5NY79"/>
<accession>A0A4U5NY79</accession>
<dbReference type="OrthoDB" id="10070006at2759"/>
<keyword evidence="5" id="KW-1185">Reference proteome</keyword>
<gene>
    <name evidence="4" type="ORF">L596_012813</name>
</gene>
<dbReference type="InterPro" id="IPR001766">
    <property type="entry name" value="Fork_head_dom"/>
</dbReference>
<protein>
    <recommendedName>
        <fullName evidence="3">Fork-head domain-containing protein</fullName>
    </recommendedName>
</protein>
<reference evidence="4 5" key="1">
    <citation type="journal article" date="2015" name="Genome Biol.">
        <title>Comparative genomics of Steinernema reveals deeply conserved gene regulatory networks.</title>
        <authorList>
            <person name="Dillman A.R."/>
            <person name="Macchietto M."/>
            <person name="Porter C.F."/>
            <person name="Rogers A."/>
            <person name="Williams B."/>
            <person name="Antoshechkin I."/>
            <person name="Lee M.M."/>
            <person name="Goodwin Z."/>
            <person name="Lu X."/>
            <person name="Lewis E.E."/>
            <person name="Goodrich-Blair H."/>
            <person name="Stock S.P."/>
            <person name="Adams B.J."/>
            <person name="Sternberg P.W."/>
            <person name="Mortazavi A."/>
        </authorList>
    </citation>
    <scope>NUCLEOTIDE SEQUENCE [LARGE SCALE GENOMIC DNA]</scope>
    <source>
        <strain evidence="4 5">ALL</strain>
    </source>
</reference>
<evidence type="ECO:0000256" key="2">
    <source>
        <dbReference type="PROSITE-ProRule" id="PRU00089"/>
    </source>
</evidence>
<dbReference type="EMBL" id="AZBU02000003">
    <property type="protein sequence ID" value="TKR88597.1"/>
    <property type="molecule type" value="Genomic_DNA"/>
</dbReference>
<dbReference type="GO" id="GO:0005634">
    <property type="term" value="C:nucleus"/>
    <property type="evidence" value="ECO:0007669"/>
    <property type="project" value="UniProtKB-SubCell"/>
</dbReference>
<keyword evidence="1 2" id="KW-0238">DNA-binding</keyword>
<dbReference type="Proteomes" id="UP000298663">
    <property type="component" value="Unassembled WGS sequence"/>
</dbReference>
<comment type="subcellular location">
    <subcellularLocation>
        <location evidence="2">Nucleus</location>
    </subcellularLocation>
</comment>
<dbReference type="GO" id="GO:0000978">
    <property type="term" value="F:RNA polymerase II cis-regulatory region sequence-specific DNA binding"/>
    <property type="evidence" value="ECO:0007669"/>
    <property type="project" value="TreeGrafter"/>
</dbReference>
<dbReference type="GO" id="GO:0030154">
    <property type="term" value="P:cell differentiation"/>
    <property type="evidence" value="ECO:0007669"/>
    <property type="project" value="TreeGrafter"/>
</dbReference>
<feature type="domain" description="Fork-head" evidence="3">
    <location>
        <begin position="1"/>
        <end position="57"/>
    </location>
</feature>
<dbReference type="PROSITE" id="PS50039">
    <property type="entry name" value="FORK_HEAD_3"/>
    <property type="match status" value="1"/>
</dbReference>
<dbReference type="InterPro" id="IPR050211">
    <property type="entry name" value="FOX_domain-containing"/>
</dbReference>
<dbReference type="InterPro" id="IPR036388">
    <property type="entry name" value="WH-like_DNA-bd_sf"/>
</dbReference>
<dbReference type="SMART" id="SM00339">
    <property type="entry name" value="FH"/>
    <property type="match status" value="1"/>
</dbReference>
<dbReference type="InterPro" id="IPR036390">
    <property type="entry name" value="WH_DNA-bd_sf"/>
</dbReference>
<dbReference type="GO" id="GO:0009653">
    <property type="term" value="P:anatomical structure morphogenesis"/>
    <property type="evidence" value="ECO:0007669"/>
    <property type="project" value="TreeGrafter"/>
</dbReference>
<organism evidence="4 5">
    <name type="scientific">Steinernema carpocapsae</name>
    <name type="common">Entomopathogenic nematode</name>
    <dbReference type="NCBI Taxonomy" id="34508"/>
    <lineage>
        <taxon>Eukaryota</taxon>
        <taxon>Metazoa</taxon>
        <taxon>Ecdysozoa</taxon>
        <taxon>Nematoda</taxon>
        <taxon>Chromadorea</taxon>
        <taxon>Rhabditida</taxon>
        <taxon>Tylenchina</taxon>
        <taxon>Panagrolaimomorpha</taxon>
        <taxon>Strongyloidoidea</taxon>
        <taxon>Steinernematidae</taxon>
        <taxon>Steinernema</taxon>
    </lineage>
</organism>
<evidence type="ECO:0000256" key="1">
    <source>
        <dbReference type="ARBA" id="ARBA00023125"/>
    </source>
</evidence>
<reference evidence="4 5" key="2">
    <citation type="journal article" date="2019" name="G3 (Bethesda)">
        <title>Hybrid Assembly of the Genome of the Entomopathogenic Nematode Steinernema carpocapsae Identifies the X-Chromosome.</title>
        <authorList>
            <person name="Serra L."/>
            <person name="Macchietto M."/>
            <person name="Macias-Munoz A."/>
            <person name="McGill C.J."/>
            <person name="Rodriguez I.M."/>
            <person name="Rodriguez B."/>
            <person name="Murad R."/>
            <person name="Mortazavi A."/>
        </authorList>
    </citation>
    <scope>NUCLEOTIDE SEQUENCE [LARGE SCALE GENOMIC DNA]</scope>
    <source>
        <strain evidence="4 5">ALL</strain>
    </source>
</reference>
<dbReference type="PANTHER" id="PTHR11829:SF343">
    <property type="entry name" value="FORK-HEAD DOMAIN-CONTAINING PROTEIN"/>
    <property type="match status" value="1"/>
</dbReference>
<name>A0A4U5NY79_STECR</name>
<evidence type="ECO:0000313" key="5">
    <source>
        <dbReference type="Proteomes" id="UP000298663"/>
    </source>
</evidence>
<sequence length="71" mass="8574">MTTVNQVYTYSVQKYPFYGKNPSKWKNVIRHWLCLNEDFVKVPYPFGKHDGETFWTLRKYAKKEEELPANL</sequence>
<feature type="DNA-binding region" description="Fork-head" evidence="2">
    <location>
        <begin position="1"/>
        <end position="57"/>
    </location>
</feature>
<keyword evidence="2" id="KW-0539">Nucleus</keyword>
<dbReference type="PRINTS" id="PR00053">
    <property type="entry name" value="FORKHEAD"/>
</dbReference>
<dbReference type="PANTHER" id="PTHR11829">
    <property type="entry name" value="FORKHEAD BOX PROTEIN"/>
    <property type="match status" value="1"/>
</dbReference>
<dbReference type="Pfam" id="PF00250">
    <property type="entry name" value="Forkhead"/>
    <property type="match status" value="1"/>
</dbReference>
<proteinExistence type="predicted"/>
<dbReference type="STRING" id="34508.A0A4U5NY79"/>
<dbReference type="GO" id="GO:0000981">
    <property type="term" value="F:DNA-binding transcription factor activity, RNA polymerase II-specific"/>
    <property type="evidence" value="ECO:0007669"/>
    <property type="project" value="TreeGrafter"/>
</dbReference>
<comment type="caution">
    <text evidence="4">The sequence shown here is derived from an EMBL/GenBank/DDBJ whole genome shotgun (WGS) entry which is preliminary data.</text>
</comment>
<evidence type="ECO:0000259" key="3">
    <source>
        <dbReference type="PROSITE" id="PS50039"/>
    </source>
</evidence>